<keyword evidence="1 4" id="KW-0812">Transmembrane</keyword>
<feature type="transmembrane region" description="Helical" evidence="4">
    <location>
        <begin position="306"/>
        <end position="329"/>
    </location>
</feature>
<evidence type="ECO:0000256" key="4">
    <source>
        <dbReference type="SAM" id="Phobius"/>
    </source>
</evidence>
<feature type="transmembrane region" description="Helical" evidence="4">
    <location>
        <begin position="217"/>
        <end position="236"/>
    </location>
</feature>
<proteinExistence type="predicted"/>
<dbReference type="InterPro" id="IPR036259">
    <property type="entry name" value="MFS_trans_sf"/>
</dbReference>
<feature type="transmembrane region" description="Helical" evidence="4">
    <location>
        <begin position="109"/>
        <end position="129"/>
    </location>
</feature>
<protein>
    <submittedName>
        <fullName evidence="5">MFS transporter</fullName>
    </submittedName>
</protein>
<feature type="transmembrane region" description="Helical" evidence="4">
    <location>
        <begin position="248"/>
        <end position="274"/>
    </location>
</feature>
<dbReference type="InterPro" id="IPR011701">
    <property type="entry name" value="MFS"/>
</dbReference>
<evidence type="ECO:0000313" key="5">
    <source>
        <dbReference type="EMBL" id="RDU67139.1"/>
    </source>
</evidence>
<name>A0A3D8IPG7_9HELI</name>
<feature type="transmembrane region" description="Helical" evidence="4">
    <location>
        <begin position="166"/>
        <end position="187"/>
    </location>
</feature>
<dbReference type="SUPFAM" id="SSF103473">
    <property type="entry name" value="MFS general substrate transporter"/>
    <property type="match status" value="1"/>
</dbReference>
<dbReference type="GO" id="GO:0022857">
    <property type="term" value="F:transmembrane transporter activity"/>
    <property type="evidence" value="ECO:0007669"/>
    <property type="project" value="InterPro"/>
</dbReference>
<keyword evidence="6" id="KW-1185">Reference proteome</keyword>
<dbReference type="OrthoDB" id="5317164at2"/>
<evidence type="ECO:0000256" key="2">
    <source>
        <dbReference type="ARBA" id="ARBA00022989"/>
    </source>
</evidence>
<dbReference type="InterPro" id="IPR052524">
    <property type="entry name" value="MFS_Cyanate_Porter"/>
</dbReference>
<dbReference type="Gene3D" id="1.20.1250.20">
    <property type="entry name" value="MFS general substrate transporter like domains"/>
    <property type="match status" value="1"/>
</dbReference>
<feature type="transmembrane region" description="Helical" evidence="4">
    <location>
        <begin position="281"/>
        <end position="300"/>
    </location>
</feature>
<evidence type="ECO:0000313" key="6">
    <source>
        <dbReference type="Proteomes" id="UP000256379"/>
    </source>
</evidence>
<organism evidence="5 6">
    <name type="scientific">Helicobacter didelphidarum</name>
    <dbReference type="NCBI Taxonomy" id="2040648"/>
    <lineage>
        <taxon>Bacteria</taxon>
        <taxon>Pseudomonadati</taxon>
        <taxon>Campylobacterota</taxon>
        <taxon>Epsilonproteobacteria</taxon>
        <taxon>Campylobacterales</taxon>
        <taxon>Helicobacteraceae</taxon>
        <taxon>Helicobacter</taxon>
    </lineage>
</organism>
<evidence type="ECO:0000256" key="1">
    <source>
        <dbReference type="ARBA" id="ARBA00022692"/>
    </source>
</evidence>
<gene>
    <name evidence="5" type="ORF">CQA53_02500</name>
</gene>
<reference evidence="5 6" key="1">
    <citation type="submission" date="2018-04" db="EMBL/GenBank/DDBJ databases">
        <title>Novel Campyloabacter and Helicobacter Species and Strains.</title>
        <authorList>
            <person name="Mannion A.J."/>
            <person name="Shen Z."/>
            <person name="Fox J.G."/>
        </authorList>
    </citation>
    <scope>NUCLEOTIDE SEQUENCE [LARGE SCALE GENOMIC DNA]</scope>
    <source>
        <strain evidence="5 6">MIT 17-337</strain>
    </source>
</reference>
<evidence type="ECO:0000256" key="3">
    <source>
        <dbReference type="ARBA" id="ARBA00023136"/>
    </source>
</evidence>
<feature type="transmembrane region" description="Helical" evidence="4">
    <location>
        <begin position="70"/>
        <end position="89"/>
    </location>
</feature>
<sequence length="403" mass="44743">MPRKKIFLLNCLTMVVIALNLRAPITFISPLVGDVQAHFYLSSAAVGFLTTLPLFAFGIFSFLVSRFQHIKAMIVGLICIIIGEFIRAYGEFLYSEHLQNILKSAHLFFGTMIMGAGIAVANVLLPTFVKSKFPNKIPQMMGIYSFTLNISAIIGLAVALPLMHYIGLLNTMAIWILIALFALLLYIPQARNGRIKRIFTHKQESFNIFKNLNAWKITLFMGFQSFMFYGVIAWLPKIIEEKGYGIDFATTITLITQFIALPTSLIVPVILASLRNKYKSLCMFIICSLYGVGMLLILFFSQDSVLYCAAVILGIPMGSVFTIALLFITQKSSSAFIALKLSAMAQGCGYLIASVSPLLIGKLHDIFHGFQQGIMVFICTSFVICIFGYLANNVTTITDEDKN</sequence>
<dbReference type="RefSeq" id="WP_115542436.1">
    <property type="nucleotide sequence ID" value="NZ_NXLQ01000002.1"/>
</dbReference>
<dbReference type="Pfam" id="PF07690">
    <property type="entry name" value="MFS_1"/>
    <property type="match status" value="1"/>
</dbReference>
<keyword evidence="2 4" id="KW-1133">Transmembrane helix</keyword>
<dbReference type="PANTHER" id="PTHR23523">
    <property type="match status" value="1"/>
</dbReference>
<dbReference type="AlphaFoldDB" id="A0A3D8IPG7"/>
<feature type="transmembrane region" description="Helical" evidence="4">
    <location>
        <begin position="372"/>
        <end position="392"/>
    </location>
</feature>
<feature type="transmembrane region" description="Helical" evidence="4">
    <location>
        <begin position="38"/>
        <end position="63"/>
    </location>
</feature>
<feature type="transmembrane region" description="Helical" evidence="4">
    <location>
        <begin position="141"/>
        <end position="160"/>
    </location>
</feature>
<feature type="transmembrane region" description="Helical" evidence="4">
    <location>
        <begin position="341"/>
        <end position="360"/>
    </location>
</feature>
<keyword evidence="3 4" id="KW-0472">Membrane</keyword>
<dbReference type="PANTHER" id="PTHR23523:SF2">
    <property type="entry name" value="2-NITROIMIDAZOLE TRANSPORTER"/>
    <property type="match status" value="1"/>
</dbReference>
<comment type="caution">
    <text evidence="5">The sequence shown here is derived from an EMBL/GenBank/DDBJ whole genome shotgun (WGS) entry which is preliminary data.</text>
</comment>
<dbReference type="Proteomes" id="UP000256379">
    <property type="component" value="Unassembled WGS sequence"/>
</dbReference>
<dbReference type="EMBL" id="NXLQ01000002">
    <property type="protein sequence ID" value="RDU67139.1"/>
    <property type="molecule type" value="Genomic_DNA"/>
</dbReference>
<accession>A0A3D8IPG7</accession>